<sequence length="160" mass="17182">MSANSRVAIASHTLAWMELNRRLGSEVVTSEQIAESVNTNPVVIRRSLGELRKGGLVESRRGTGAGWSLTRDAESITLLDVYQAVQAGPLLGLHTSPPNQDCPVGFGIQPALERVYDGLEEVVRDRLARITVADLLADILAQQSREGAPGFAHLTPATES</sequence>
<dbReference type="GO" id="GO:0005829">
    <property type="term" value="C:cytosol"/>
    <property type="evidence" value="ECO:0007669"/>
    <property type="project" value="TreeGrafter"/>
</dbReference>
<evidence type="ECO:0000313" key="2">
    <source>
        <dbReference type="Proteomes" id="UP000053127"/>
    </source>
</evidence>
<comment type="caution">
    <text evidence="1">The sequence shown here is derived from an EMBL/GenBank/DDBJ whole genome shotgun (WGS) entry which is preliminary data.</text>
</comment>
<gene>
    <name evidence="1" type="ORF">AQI95_39065</name>
</gene>
<accession>A0A101NU72</accession>
<dbReference type="PANTHER" id="PTHR33221">
    <property type="entry name" value="WINGED HELIX-TURN-HELIX TRANSCRIPTIONAL REGULATOR, RRF2 FAMILY"/>
    <property type="match status" value="1"/>
</dbReference>
<dbReference type="RefSeq" id="WP_067135505.1">
    <property type="nucleotide sequence ID" value="NZ_JBFACD010000079.1"/>
</dbReference>
<protein>
    <submittedName>
        <fullName evidence="1">Rrf2 family transcriptional regulator</fullName>
    </submittedName>
</protein>
<dbReference type="Pfam" id="PF02082">
    <property type="entry name" value="Rrf2"/>
    <property type="match status" value="1"/>
</dbReference>
<dbReference type="OrthoDB" id="9800506at2"/>
<dbReference type="Proteomes" id="UP000053127">
    <property type="component" value="Unassembled WGS sequence"/>
</dbReference>
<dbReference type="GO" id="GO:0003700">
    <property type="term" value="F:DNA-binding transcription factor activity"/>
    <property type="evidence" value="ECO:0007669"/>
    <property type="project" value="TreeGrafter"/>
</dbReference>
<dbReference type="InterPro" id="IPR036390">
    <property type="entry name" value="WH_DNA-bd_sf"/>
</dbReference>
<dbReference type="InterPro" id="IPR036388">
    <property type="entry name" value="WH-like_DNA-bd_sf"/>
</dbReference>
<dbReference type="STRING" id="67386.AQI95_39065"/>
<dbReference type="SUPFAM" id="SSF46785">
    <property type="entry name" value="Winged helix' DNA-binding domain"/>
    <property type="match status" value="1"/>
</dbReference>
<dbReference type="InterPro" id="IPR000944">
    <property type="entry name" value="Tscrpt_reg_Rrf2"/>
</dbReference>
<dbReference type="EMBL" id="LMWN01000064">
    <property type="protein sequence ID" value="KUM99431.1"/>
    <property type="molecule type" value="Genomic_DNA"/>
</dbReference>
<proteinExistence type="predicted"/>
<dbReference type="AlphaFoldDB" id="A0A101NU72"/>
<name>A0A101NU72_9ACTN</name>
<dbReference type="PANTHER" id="PTHR33221:SF15">
    <property type="entry name" value="HTH-TYPE TRANSCRIPTIONAL REGULATOR YWGB-RELATED"/>
    <property type="match status" value="1"/>
</dbReference>
<dbReference type="FunFam" id="1.10.10.10:FF:000138">
    <property type="entry name" value="Rrf2 family transcriptional regulator"/>
    <property type="match status" value="1"/>
</dbReference>
<dbReference type="PROSITE" id="PS51197">
    <property type="entry name" value="HTH_RRF2_2"/>
    <property type="match status" value="1"/>
</dbReference>
<evidence type="ECO:0000313" key="1">
    <source>
        <dbReference type="EMBL" id="KUM99431.1"/>
    </source>
</evidence>
<dbReference type="Gene3D" id="1.10.10.10">
    <property type="entry name" value="Winged helix-like DNA-binding domain superfamily/Winged helix DNA-binding domain"/>
    <property type="match status" value="1"/>
</dbReference>
<organism evidence="1 2">
    <name type="scientific">Streptomyces yokosukanensis</name>
    <dbReference type="NCBI Taxonomy" id="67386"/>
    <lineage>
        <taxon>Bacteria</taxon>
        <taxon>Bacillati</taxon>
        <taxon>Actinomycetota</taxon>
        <taxon>Actinomycetes</taxon>
        <taxon>Kitasatosporales</taxon>
        <taxon>Streptomycetaceae</taxon>
        <taxon>Streptomyces</taxon>
    </lineage>
</organism>
<reference evidence="1 2" key="1">
    <citation type="submission" date="2015-10" db="EMBL/GenBank/DDBJ databases">
        <title>Draft genome sequence of Streptomyces yokosukanensis DSM 40224, type strain for the species Streptomyces yokosukanensis.</title>
        <authorList>
            <person name="Ruckert C."/>
            <person name="Winkler A."/>
            <person name="Kalinowski J."/>
            <person name="Kampfer P."/>
            <person name="Glaeser S."/>
        </authorList>
    </citation>
    <scope>NUCLEOTIDE SEQUENCE [LARGE SCALE GENOMIC DNA]</scope>
    <source>
        <strain evidence="1 2">DSM 40224</strain>
    </source>
</reference>
<keyword evidence="2" id="KW-1185">Reference proteome</keyword>